<comment type="caution">
    <text evidence="8">The sequence shown here is derived from an EMBL/GenBank/DDBJ whole genome shotgun (WGS) entry which is preliminary data.</text>
</comment>
<keyword evidence="3 6" id="KW-0812">Transmembrane</keyword>
<dbReference type="InterPro" id="IPR036259">
    <property type="entry name" value="MFS_trans_sf"/>
</dbReference>
<dbReference type="PANTHER" id="PTHR43124:SF3">
    <property type="entry name" value="CHLORAMPHENICOL EFFLUX PUMP RV0191"/>
    <property type="match status" value="1"/>
</dbReference>
<dbReference type="PROSITE" id="PS50850">
    <property type="entry name" value="MFS"/>
    <property type="match status" value="1"/>
</dbReference>
<keyword evidence="2" id="KW-1003">Cell membrane</keyword>
<proteinExistence type="predicted"/>
<dbReference type="InterPro" id="IPR050189">
    <property type="entry name" value="MFS_Efflux_Transporters"/>
</dbReference>
<evidence type="ECO:0000313" key="9">
    <source>
        <dbReference type="Proteomes" id="UP000320582"/>
    </source>
</evidence>
<feature type="transmembrane region" description="Helical" evidence="6">
    <location>
        <begin position="312"/>
        <end position="334"/>
    </location>
</feature>
<feature type="transmembrane region" description="Helical" evidence="6">
    <location>
        <begin position="49"/>
        <end position="68"/>
    </location>
</feature>
<dbReference type="EMBL" id="VFPT01000001">
    <property type="protein sequence ID" value="TQM93847.1"/>
    <property type="molecule type" value="Genomic_DNA"/>
</dbReference>
<dbReference type="Proteomes" id="UP000320582">
    <property type="component" value="Unassembled WGS sequence"/>
</dbReference>
<accession>A0A543KFQ2</accession>
<evidence type="ECO:0000256" key="4">
    <source>
        <dbReference type="ARBA" id="ARBA00022989"/>
    </source>
</evidence>
<evidence type="ECO:0000256" key="6">
    <source>
        <dbReference type="SAM" id="Phobius"/>
    </source>
</evidence>
<comment type="subcellular location">
    <subcellularLocation>
        <location evidence="1">Cell membrane</location>
        <topology evidence="1">Multi-pass membrane protein</topology>
    </subcellularLocation>
</comment>
<reference evidence="8 9" key="1">
    <citation type="submission" date="2019-06" db="EMBL/GenBank/DDBJ databases">
        <title>Genomic Encyclopedia of Archaeal and Bacterial Type Strains, Phase II (KMG-II): from individual species to whole genera.</title>
        <authorList>
            <person name="Goeker M."/>
        </authorList>
    </citation>
    <scope>NUCLEOTIDE SEQUENCE [LARGE SCALE GENOMIC DNA]</scope>
    <source>
        <strain evidence="8 9">DSM 18423</strain>
    </source>
</reference>
<sequence length="416" mass="44551">METLPRFLRNNASWLAAGFLLTFASSFGQTFFIAVFAGEIRAAYGLTHGGWGTIYAVATAASAAVMIWAGSLTDRFRIRYIGVTILAGLALSAAAMSWIGGVWALALCIFLLRLFGQGLMGHCAMVAMARWFVARRGRAVSIAGLGVASGEALLPIVFVALMGFIDWRLLWLVAATGLLLLIPVLWALLRKERTPQFHSQADGGSGMAGRMWTRAEVFRHPVLWLMLPALMGPAAWNTAFFFQQVPLAEAKGWAHVSLVSLFPIFTATSVTFMLLAGGIVDRIGSRRLAGFYLLPLVLGYTVFALAQTLIWGAVGIVLLGMGTGLHAMMMGTFWAEAFGTRHLGAIRAMIGAFMVLGTAIGPALTGVLIDAGFDFPSQSFGIAAYFACAAFLAGMAGRKVDADLSIRDDQHSTSHE</sequence>
<dbReference type="InterPro" id="IPR020846">
    <property type="entry name" value="MFS_dom"/>
</dbReference>
<dbReference type="OrthoDB" id="1404228at2"/>
<evidence type="ECO:0000313" key="8">
    <source>
        <dbReference type="EMBL" id="TQM93847.1"/>
    </source>
</evidence>
<evidence type="ECO:0000256" key="5">
    <source>
        <dbReference type="ARBA" id="ARBA00023136"/>
    </source>
</evidence>
<feature type="transmembrane region" description="Helical" evidence="6">
    <location>
        <begin position="288"/>
        <end position="306"/>
    </location>
</feature>
<feature type="transmembrane region" description="Helical" evidence="6">
    <location>
        <begin position="169"/>
        <end position="189"/>
    </location>
</feature>
<name>A0A543KFQ2_9RHOB</name>
<evidence type="ECO:0000256" key="1">
    <source>
        <dbReference type="ARBA" id="ARBA00004651"/>
    </source>
</evidence>
<feature type="transmembrane region" description="Helical" evidence="6">
    <location>
        <begin position="346"/>
        <end position="369"/>
    </location>
</feature>
<protein>
    <submittedName>
        <fullName evidence="8">Sugar phosphate permease</fullName>
    </submittedName>
</protein>
<dbReference type="GO" id="GO:0005886">
    <property type="term" value="C:plasma membrane"/>
    <property type="evidence" value="ECO:0007669"/>
    <property type="project" value="UniProtKB-SubCell"/>
</dbReference>
<evidence type="ECO:0000256" key="3">
    <source>
        <dbReference type="ARBA" id="ARBA00022692"/>
    </source>
</evidence>
<dbReference type="Pfam" id="PF07690">
    <property type="entry name" value="MFS_1"/>
    <property type="match status" value="1"/>
</dbReference>
<feature type="transmembrane region" description="Helical" evidence="6">
    <location>
        <begin position="254"/>
        <end position="276"/>
    </location>
</feature>
<keyword evidence="4 6" id="KW-1133">Transmembrane helix</keyword>
<feature type="transmembrane region" description="Helical" evidence="6">
    <location>
        <begin position="222"/>
        <end position="242"/>
    </location>
</feature>
<feature type="transmembrane region" description="Helical" evidence="6">
    <location>
        <begin position="104"/>
        <end position="127"/>
    </location>
</feature>
<evidence type="ECO:0000259" key="7">
    <source>
        <dbReference type="PROSITE" id="PS50850"/>
    </source>
</evidence>
<organism evidence="8 9">
    <name type="scientific">Roseinatronobacter monicus</name>
    <dbReference type="NCBI Taxonomy" id="393481"/>
    <lineage>
        <taxon>Bacteria</taxon>
        <taxon>Pseudomonadati</taxon>
        <taxon>Pseudomonadota</taxon>
        <taxon>Alphaproteobacteria</taxon>
        <taxon>Rhodobacterales</taxon>
        <taxon>Paracoccaceae</taxon>
        <taxon>Roseinatronobacter</taxon>
    </lineage>
</organism>
<evidence type="ECO:0000256" key="2">
    <source>
        <dbReference type="ARBA" id="ARBA00022475"/>
    </source>
</evidence>
<dbReference type="InterPro" id="IPR011701">
    <property type="entry name" value="MFS"/>
</dbReference>
<feature type="transmembrane region" description="Helical" evidence="6">
    <location>
        <begin position="80"/>
        <end position="98"/>
    </location>
</feature>
<dbReference type="AlphaFoldDB" id="A0A543KFQ2"/>
<keyword evidence="9" id="KW-1185">Reference proteome</keyword>
<gene>
    <name evidence="8" type="ORF">BD293_2500</name>
</gene>
<dbReference type="GO" id="GO:0022857">
    <property type="term" value="F:transmembrane transporter activity"/>
    <property type="evidence" value="ECO:0007669"/>
    <property type="project" value="InterPro"/>
</dbReference>
<feature type="transmembrane region" description="Helical" evidence="6">
    <location>
        <begin position="375"/>
        <end position="397"/>
    </location>
</feature>
<dbReference type="Gene3D" id="1.20.1250.20">
    <property type="entry name" value="MFS general substrate transporter like domains"/>
    <property type="match status" value="2"/>
</dbReference>
<dbReference type="SUPFAM" id="SSF103473">
    <property type="entry name" value="MFS general substrate transporter"/>
    <property type="match status" value="1"/>
</dbReference>
<dbReference type="PANTHER" id="PTHR43124">
    <property type="entry name" value="PURINE EFFLUX PUMP PBUE"/>
    <property type="match status" value="1"/>
</dbReference>
<feature type="transmembrane region" description="Helical" evidence="6">
    <location>
        <begin position="139"/>
        <end position="163"/>
    </location>
</feature>
<feature type="transmembrane region" description="Helical" evidence="6">
    <location>
        <begin position="12"/>
        <end position="37"/>
    </location>
</feature>
<feature type="domain" description="Major facilitator superfamily (MFS) profile" evidence="7">
    <location>
        <begin position="14"/>
        <end position="402"/>
    </location>
</feature>
<keyword evidence="5 6" id="KW-0472">Membrane</keyword>